<dbReference type="InterPro" id="IPR010994">
    <property type="entry name" value="RuvA_2-like"/>
</dbReference>
<dbReference type="EMBL" id="JH816169">
    <property type="protein sequence ID" value="EKC41782.1"/>
    <property type="molecule type" value="Genomic_DNA"/>
</dbReference>
<evidence type="ECO:0000313" key="1">
    <source>
        <dbReference type="EMBL" id="EKC41782.1"/>
    </source>
</evidence>
<reference evidence="1" key="1">
    <citation type="journal article" date="2012" name="Nature">
        <title>The oyster genome reveals stress adaptation and complexity of shell formation.</title>
        <authorList>
            <person name="Zhang G."/>
            <person name="Fang X."/>
            <person name="Guo X."/>
            <person name="Li L."/>
            <person name="Luo R."/>
            <person name="Xu F."/>
            <person name="Yang P."/>
            <person name="Zhang L."/>
            <person name="Wang X."/>
            <person name="Qi H."/>
            <person name="Xiong Z."/>
            <person name="Que H."/>
            <person name="Xie Y."/>
            <person name="Holland P.W."/>
            <person name="Paps J."/>
            <person name="Zhu Y."/>
            <person name="Wu F."/>
            <person name="Chen Y."/>
            <person name="Wang J."/>
            <person name="Peng C."/>
            <person name="Meng J."/>
            <person name="Yang L."/>
            <person name="Liu J."/>
            <person name="Wen B."/>
            <person name="Zhang N."/>
            <person name="Huang Z."/>
            <person name="Zhu Q."/>
            <person name="Feng Y."/>
            <person name="Mount A."/>
            <person name="Hedgecock D."/>
            <person name="Xu Z."/>
            <person name="Liu Y."/>
            <person name="Domazet-Loso T."/>
            <person name="Du Y."/>
            <person name="Sun X."/>
            <person name="Zhang S."/>
            <person name="Liu B."/>
            <person name="Cheng P."/>
            <person name="Jiang X."/>
            <person name="Li J."/>
            <person name="Fan D."/>
            <person name="Wang W."/>
            <person name="Fu W."/>
            <person name="Wang T."/>
            <person name="Wang B."/>
            <person name="Zhang J."/>
            <person name="Peng Z."/>
            <person name="Li Y."/>
            <person name="Li N."/>
            <person name="Wang J."/>
            <person name="Chen M."/>
            <person name="He Y."/>
            <person name="Tan F."/>
            <person name="Song X."/>
            <person name="Zheng Q."/>
            <person name="Huang R."/>
            <person name="Yang H."/>
            <person name="Du X."/>
            <person name="Chen L."/>
            <person name="Yang M."/>
            <person name="Gaffney P.M."/>
            <person name="Wang S."/>
            <person name="Luo L."/>
            <person name="She Z."/>
            <person name="Ming Y."/>
            <person name="Huang W."/>
            <person name="Zhang S."/>
            <person name="Huang B."/>
            <person name="Zhang Y."/>
            <person name="Qu T."/>
            <person name="Ni P."/>
            <person name="Miao G."/>
            <person name="Wang J."/>
            <person name="Wang Q."/>
            <person name="Steinberg C.E."/>
            <person name="Wang H."/>
            <person name="Li N."/>
            <person name="Qian L."/>
            <person name="Zhang G."/>
            <person name="Li Y."/>
            <person name="Yang H."/>
            <person name="Liu X."/>
            <person name="Wang J."/>
            <person name="Yin Y."/>
            <person name="Wang J."/>
        </authorList>
    </citation>
    <scope>NUCLEOTIDE SEQUENCE [LARGE SCALE GENOMIC DNA]</scope>
    <source>
        <strain evidence="1">05x7-T-G4-1.051#20</strain>
    </source>
</reference>
<name>K1QXW7_MAGGI</name>
<organism evidence="1">
    <name type="scientific">Magallana gigas</name>
    <name type="common">Pacific oyster</name>
    <name type="synonym">Crassostrea gigas</name>
    <dbReference type="NCBI Taxonomy" id="29159"/>
    <lineage>
        <taxon>Eukaryota</taxon>
        <taxon>Metazoa</taxon>
        <taxon>Spiralia</taxon>
        <taxon>Lophotrochozoa</taxon>
        <taxon>Mollusca</taxon>
        <taxon>Bivalvia</taxon>
        <taxon>Autobranchia</taxon>
        <taxon>Pteriomorphia</taxon>
        <taxon>Ostreida</taxon>
        <taxon>Ostreoidea</taxon>
        <taxon>Ostreidae</taxon>
        <taxon>Magallana</taxon>
    </lineage>
</organism>
<gene>
    <name evidence="1" type="ORF">CGI_10021649</name>
</gene>
<dbReference type="InParanoid" id="K1QXW7"/>
<dbReference type="AlphaFoldDB" id="K1QXW7"/>
<protein>
    <submittedName>
        <fullName evidence="1">Uncharacterized protein</fullName>
    </submittedName>
</protein>
<sequence length="268" mass="30322">MDHMDKEKVYINFCNFDELLLIPTVGETTANRIWELRKEGDITPEILATIPHIRMHKILGYVDFCTLDDYMFWDKLDEDLEDRCTLDEYSEAEDTVVENTSHLMTPSVVEGQSTGLRRLACSFIPPPAGDEVSSESRLRETTPSTQADKKFKSVSAMSIKTDLKQPRQDWQGTPRKASILQLPAAKSVTTVRKPRPAQESVKFSFPHQTTKQEAGIFPSVRESVPNVNPYTCKSEPGLYTPVARKPTVIPVLRYSVFKGVSLQKMEPP</sequence>
<dbReference type="SUPFAM" id="SSF47781">
    <property type="entry name" value="RuvA domain 2-like"/>
    <property type="match status" value="1"/>
</dbReference>
<accession>K1QXW7</accession>
<proteinExistence type="predicted"/>
<dbReference type="HOGENOM" id="CLU_1039165_0_0_1"/>